<dbReference type="AlphaFoldDB" id="A0A0F6IIX2"/>
<organism evidence="1 2">
    <name type="scientific">Leptospira interrogans str. FPW1039</name>
    <dbReference type="NCBI Taxonomy" id="1193040"/>
    <lineage>
        <taxon>Bacteria</taxon>
        <taxon>Pseudomonadati</taxon>
        <taxon>Spirochaetota</taxon>
        <taxon>Spirochaetia</taxon>
        <taxon>Leptospirales</taxon>
        <taxon>Leptospiraceae</taxon>
        <taxon>Leptospira</taxon>
    </lineage>
</organism>
<gene>
    <name evidence="1" type="ORF">LEP1GSC079_1807</name>
</gene>
<comment type="caution">
    <text evidence="1">The sequence shown here is derived from an EMBL/GenBank/DDBJ whole genome shotgun (WGS) entry which is preliminary data.</text>
</comment>
<evidence type="ECO:0000313" key="1">
    <source>
        <dbReference type="EMBL" id="EMJ37997.1"/>
    </source>
</evidence>
<evidence type="ECO:0000313" key="2">
    <source>
        <dbReference type="Proteomes" id="UP000012164"/>
    </source>
</evidence>
<accession>A0A0F6IIX2</accession>
<protein>
    <submittedName>
        <fullName evidence="1">Uncharacterized protein</fullName>
    </submittedName>
</protein>
<proteinExistence type="predicted"/>
<dbReference type="Proteomes" id="UP000012164">
    <property type="component" value="Unassembled WGS sequence"/>
</dbReference>
<reference evidence="1 2" key="1">
    <citation type="submission" date="2013-01" db="EMBL/GenBank/DDBJ databases">
        <authorList>
            <person name="Harkins D.M."/>
            <person name="Durkin A.S."/>
            <person name="Brinkac L.M."/>
            <person name="Haft D.H."/>
            <person name="Selengut J.D."/>
            <person name="Sanka R."/>
            <person name="DePew J."/>
            <person name="Purushe J."/>
            <person name="Peacock S.J."/>
            <person name="Thaipadungpanit J."/>
            <person name="Wuthiekanun V.W."/>
            <person name="Day N.P."/>
            <person name="Vinetz J.M."/>
            <person name="Sutton G.G."/>
            <person name="Nierman W.C."/>
            <person name="Fouts D.E."/>
        </authorList>
    </citation>
    <scope>NUCLEOTIDE SEQUENCE [LARGE SCALE GENOMIC DNA]</scope>
    <source>
        <strain evidence="1 2">FPW1039</strain>
    </source>
</reference>
<name>A0A0F6IIX2_LEPIR</name>
<dbReference type="EMBL" id="AKWR02000057">
    <property type="protein sequence ID" value="EMJ37997.1"/>
    <property type="molecule type" value="Genomic_DNA"/>
</dbReference>
<sequence length="228" mass="25354">MFFNRGTRHVSQRGIHLNTRFTNGLGNLSTTIHAISIDPNVGYKVKNIKINPLQSQIQFPLQGLSSGTEYYSAIRFYLTNSLDLNYILNFPGLGYASYQFNAAVNPPNPRLSTTDVVDSSVPYGNYNFLELINYNFGGLGIQRITTATVYESPLNHLANSFIGATGSATNQWTYSPNTDQPSDFYFYTGTYNFLLFSVFSNPGQISAADITSYTLKYVANFDLYPGGE</sequence>